<evidence type="ECO:0000256" key="1">
    <source>
        <dbReference type="ARBA" id="ARBA00004651"/>
    </source>
</evidence>
<organism evidence="9 10">
    <name type="scientific">Christiangramia sabulilitoris</name>
    <dbReference type="NCBI Taxonomy" id="2583991"/>
    <lineage>
        <taxon>Bacteria</taxon>
        <taxon>Pseudomonadati</taxon>
        <taxon>Bacteroidota</taxon>
        <taxon>Flavobacteriia</taxon>
        <taxon>Flavobacteriales</taxon>
        <taxon>Flavobacteriaceae</taxon>
        <taxon>Christiangramia</taxon>
    </lineage>
</organism>
<keyword evidence="2" id="KW-1003">Cell membrane</keyword>
<feature type="transmembrane region" description="Helical" evidence="6">
    <location>
        <begin position="480"/>
        <end position="503"/>
    </location>
</feature>
<name>A0A550I8D0_9FLAO</name>
<evidence type="ECO:0000256" key="4">
    <source>
        <dbReference type="ARBA" id="ARBA00022989"/>
    </source>
</evidence>
<evidence type="ECO:0000259" key="7">
    <source>
        <dbReference type="Pfam" id="PF03772"/>
    </source>
</evidence>
<dbReference type="Pfam" id="PF13567">
    <property type="entry name" value="DUF4131"/>
    <property type="match status" value="1"/>
</dbReference>
<feature type="transmembrane region" description="Helical" evidence="6">
    <location>
        <begin position="391"/>
        <end position="414"/>
    </location>
</feature>
<dbReference type="NCBIfam" id="TIGR00360">
    <property type="entry name" value="ComEC_N-term"/>
    <property type="match status" value="1"/>
</dbReference>
<dbReference type="RefSeq" id="WP_143409858.1">
    <property type="nucleotide sequence ID" value="NZ_VHSF01000001.1"/>
</dbReference>
<dbReference type="GO" id="GO:0005886">
    <property type="term" value="C:plasma membrane"/>
    <property type="evidence" value="ECO:0007669"/>
    <property type="project" value="UniProtKB-SubCell"/>
</dbReference>
<evidence type="ECO:0000256" key="2">
    <source>
        <dbReference type="ARBA" id="ARBA00022475"/>
    </source>
</evidence>
<dbReference type="PANTHER" id="PTHR30619">
    <property type="entry name" value="DNA INTERNALIZATION/COMPETENCE PROTEIN COMEC/REC2"/>
    <property type="match status" value="1"/>
</dbReference>
<keyword evidence="5 6" id="KW-0472">Membrane</keyword>
<protein>
    <submittedName>
        <fullName evidence="9">ComEC family competence protein</fullName>
    </submittedName>
</protein>
<feature type="transmembrane region" description="Helical" evidence="6">
    <location>
        <begin position="32"/>
        <end position="48"/>
    </location>
</feature>
<evidence type="ECO:0000313" key="9">
    <source>
        <dbReference type="EMBL" id="TRO67078.1"/>
    </source>
</evidence>
<comment type="caution">
    <text evidence="9">The sequence shown here is derived from an EMBL/GenBank/DDBJ whole genome shotgun (WGS) entry which is preliminary data.</text>
</comment>
<feature type="transmembrane region" description="Helical" evidence="6">
    <location>
        <begin position="510"/>
        <end position="529"/>
    </location>
</feature>
<dbReference type="EMBL" id="VHSF01000001">
    <property type="protein sequence ID" value="TRO67078.1"/>
    <property type="molecule type" value="Genomic_DNA"/>
</dbReference>
<sequence>MNNFQFIFIRLSLYLIAGMVLAFYIEVGLQEVIISGFILIIFYLISLYRASRQIFSGSLVGIMTFLLIFYLGFASAFFSQPKNDPKHYINQNLGETDSILISGRITEELKPSAFSNNYIFEAQSLVLPNSRKAVSGKILLNLLQDSLATVKIIPGAELLIPYRPQEIKKAVNPYQFSYRDYMKNLQVESKIALSYSQLVITGHQADLRSLSWAFREQLISNLEKLKFEKDELAVFQALILGQRREISDQLYKNYAAAGAIHILAISGLHIGILLLLLNYILKPLERFKYGHVLKPFTVILLLWSFAFLTGLSPSVVRAVSMFSFLAIGLQTKRKTSSLNSLFISLFFLTLINPYYLFQVGFQLSYLAVFSIIILQPYIYKIFSPRISVIDYFWKLTSVSLAAQIGVLPLSIFYFHQFPGLFLATNLVILPFLGTLLVLGIGVIILASFDILPNLIYQLFSGILELLNGFVNLIAEVDTFVISGIRLDILQMGALYLFLFSVILNLKKINFYRISFTLITVLLFQTATLIQASKIPQYESVVFHQNRHSVLTIKNNDHLDVTSDSIPTNDLITDYLREREIKNIHYKKFSKVMDLSGSIALVIDTAGVYTVPDFDPEIVILRNSAKVNLDRVLSLISPAIIIADGSNYKTYIGKWELTARNKKIPFHYTGEKGAYVIK</sequence>
<feature type="transmembrane region" description="Helical" evidence="6">
    <location>
        <begin position="6"/>
        <end position="25"/>
    </location>
</feature>
<keyword evidence="3 6" id="KW-0812">Transmembrane</keyword>
<feature type="transmembrane region" description="Helical" evidence="6">
    <location>
        <begin position="455"/>
        <end position="474"/>
    </location>
</feature>
<dbReference type="InterPro" id="IPR025405">
    <property type="entry name" value="DUF4131"/>
</dbReference>
<feature type="domain" description="DUF4131" evidence="8">
    <location>
        <begin position="31"/>
        <end position="189"/>
    </location>
</feature>
<feature type="transmembrane region" description="Helical" evidence="6">
    <location>
        <begin position="363"/>
        <end position="379"/>
    </location>
</feature>
<feature type="transmembrane region" description="Helical" evidence="6">
    <location>
        <begin position="54"/>
        <end position="78"/>
    </location>
</feature>
<feature type="transmembrane region" description="Helical" evidence="6">
    <location>
        <begin position="301"/>
        <end position="326"/>
    </location>
</feature>
<proteinExistence type="predicted"/>
<dbReference type="InterPro" id="IPR052159">
    <property type="entry name" value="Competence_DNA_uptake"/>
</dbReference>
<evidence type="ECO:0000256" key="5">
    <source>
        <dbReference type="ARBA" id="ARBA00023136"/>
    </source>
</evidence>
<evidence type="ECO:0000256" key="3">
    <source>
        <dbReference type="ARBA" id="ARBA00022692"/>
    </source>
</evidence>
<reference evidence="9 10" key="1">
    <citation type="submission" date="2019-06" db="EMBL/GenBank/DDBJ databases">
        <title>Gramella sabulilitoris sp. nov., isolated from a marine sand.</title>
        <authorList>
            <person name="Yoon J.-H."/>
        </authorList>
    </citation>
    <scope>NUCLEOTIDE SEQUENCE [LARGE SCALE GENOMIC DNA]</scope>
    <source>
        <strain evidence="9 10">HSMS-1</strain>
    </source>
</reference>
<dbReference type="PANTHER" id="PTHR30619:SF1">
    <property type="entry name" value="RECOMBINATION PROTEIN 2"/>
    <property type="match status" value="1"/>
</dbReference>
<feature type="transmembrane region" description="Helical" evidence="6">
    <location>
        <begin position="338"/>
        <end position="357"/>
    </location>
</feature>
<dbReference type="Proteomes" id="UP000315131">
    <property type="component" value="Unassembled WGS sequence"/>
</dbReference>
<dbReference type="InterPro" id="IPR004477">
    <property type="entry name" value="ComEC_N"/>
</dbReference>
<feature type="transmembrane region" description="Helical" evidence="6">
    <location>
        <begin position="254"/>
        <end position="281"/>
    </location>
</feature>
<dbReference type="AlphaFoldDB" id="A0A550I8D0"/>
<dbReference type="Pfam" id="PF03772">
    <property type="entry name" value="Competence"/>
    <property type="match status" value="1"/>
</dbReference>
<accession>A0A550I8D0</accession>
<keyword evidence="4 6" id="KW-1133">Transmembrane helix</keyword>
<evidence type="ECO:0000256" key="6">
    <source>
        <dbReference type="SAM" id="Phobius"/>
    </source>
</evidence>
<evidence type="ECO:0000313" key="10">
    <source>
        <dbReference type="Proteomes" id="UP000315131"/>
    </source>
</evidence>
<evidence type="ECO:0000259" key="8">
    <source>
        <dbReference type="Pfam" id="PF13567"/>
    </source>
</evidence>
<feature type="domain" description="ComEC/Rec2-related protein" evidence="7">
    <location>
        <begin position="238"/>
        <end position="505"/>
    </location>
</feature>
<keyword evidence="10" id="KW-1185">Reference proteome</keyword>
<gene>
    <name evidence="9" type="ORF">FGM01_04105</name>
</gene>
<dbReference type="OrthoDB" id="9761531at2"/>
<feature type="transmembrane region" description="Helical" evidence="6">
    <location>
        <begin position="426"/>
        <end position="448"/>
    </location>
</feature>
<comment type="subcellular location">
    <subcellularLocation>
        <location evidence="1">Cell membrane</location>
        <topology evidence="1">Multi-pass membrane protein</topology>
    </subcellularLocation>
</comment>